<gene>
    <name evidence="8" type="ORF">LIPSTDRAFT_75795</name>
</gene>
<dbReference type="GO" id="GO:0000166">
    <property type="term" value="F:nucleotide binding"/>
    <property type="evidence" value="ECO:0007669"/>
    <property type="project" value="InterPro"/>
</dbReference>
<sequence>MVYTARWGIVATGWISERFFIDLLVDPSTRGVTDVVHTPVAVASRSVAKAEKFIADFGNGVQGVKAYGSYAELFADPNVDIVYVGTPHSSHYEVSLQALKAGKHVLCEKAFTINAAQARHLADYAKSHKLFLMEAVWTRFFPLSLEFQKLLHEEKIIGNIRRVTSDLAHKFLPDVESRLYNPSLGGGALLDVGVYAMTWIQMICYNHPENLQSRPSVINSTILKSPLTGVDESTVITMVWDKPHIISIATCSIAVNSPEDCLVRVQGDLGEIIVPISTANPTEFIVKIYATEDGKEDEVKALKFPIPGPTGLFWEADAVARDVRDGKIVDDIYPAEESVFVMEVFDEVRRQNDFVYPAEIEFVEDE</sequence>
<comment type="catalytic activity">
    <reaction evidence="5">
        <text>D-xylose + NADP(+) = D-xylono-1,5-lactone + NADPH + H(+)</text>
        <dbReference type="Rhea" id="RHEA:22000"/>
        <dbReference type="ChEBI" id="CHEBI:15378"/>
        <dbReference type="ChEBI" id="CHEBI:15867"/>
        <dbReference type="ChEBI" id="CHEBI:53455"/>
        <dbReference type="ChEBI" id="CHEBI:57783"/>
        <dbReference type="ChEBI" id="CHEBI:58349"/>
        <dbReference type="EC" id="1.1.1.179"/>
    </reaction>
</comment>
<keyword evidence="9" id="KW-1185">Reference proteome</keyword>
<feature type="domain" description="GFO/IDH/MocA-like oxidoreductase" evidence="7">
    <location>
        <begin position="152"/>
        <end position="272"/>
    </location>
</feature>
<dbReference type="SUPFAM" id="SSF51735">
    <property type="entry name" value="NAD(P)-binding Rossmann-fold domains"/>
    <property type="match status" value="1"/>
</dbReference>
<dbReference type="Gene3D" id="3.30.360.10">
    <property type="entry name" value="Dihydrodipicolinate Reductase, domain 2"/>
    <property type="match status" value="1"/>
</dbReference>
<protein>
    <recommendedName>
        <fullName evidence="3">D-xylose 1-dehydrogenase (NADP(+), D-xylono-1,5-lactone-forming)</fullName>
        <ecNumber evidence="3">1.1.1.179</ecNumber>
    </recommendedName>
    <alternativeName>
        <fullName evidence="4">D-xylose-NADP dehydrogenase</fullName>
    </alternativeName>
</protein>
<evidence type="ECO:0000313" key="8">
    <source>
        <dbReference type="EMBL" id="ODQ69554.1"/>
    </source>
</evidence>
<feature type="domain" description="Gfo/Idh/MocA-like oxidoreductase N-terminal" evidence="6">
    <location>
        <begin position="6"/>
        <end position="133"/>
    </location>
</feature>
<dbReference type="AlphaFoldDB" id="A0A1E3PW86"/>
<dbReference type="InterPro" id="IPR036291">
    <property type="entry name" value="NAD(P)-bd_dom_sf"/>
</dbReference>
<dbReference type="PANTHER" id="PTHR22604:SF105">
    <property type="entry name" value="TRANS-1,2-DIHYDROBENZENE-1,2-DIOL DEHYDROGENASE"/>
    <property type="match status" value="1"/>
</dbReference>
<evidence type="ECO:0000259" key="6">
    <source>
        <dbReference type="Pfam" id="PF01408"/>
    </source>
</evidence>
<evidence type="ECO:0000256" key="4">
    <source>
        <dbReference type="ARBA" id="ARBA00042988"/>
    </source>
</evidence>
<organism evidence="8 9">
    <name type="scientific">Lipomyces starkeyi NRRL Y-11557</name>
    <dbReference type="NCBI Taxonomy" id="675824"/>
    <lineage>
        <taxon>Eukaryota</taxon>
        <taxon>Fungi</taxon>
        <taxon>Dikarya</taxon>
        <taxon>Ascomycota</taxon>
        <taxon>Saccharomycotina</taxon>
        <taxon>Lipomycetes</taxon>
        <taxon>Lipomycetales</taxon>
        <taxon>Lipomycetaceae</taxon>
        <taxon>Lipomyces</taxon>
    </lineage>
</organism>
<evidence type="ECO:0000256" key="2">
    <source>
        <dbReference type="ARBA" id="ARBA00023002"/>
    </source>
</evidence>
<dbReference type="EMBL" id="KV454303">
    <property type="protein sequence ID" value="ODQ69554.1"/>
    <property type="molecule type" value="Genomic_DNA"/>
</dbReference>
<dbReference type="STRING" id="675824.A0A1E3PW86"/>
<proteinExistence type="inferred from homology"/>
<evidence type="ECO:0000256" key="5">
    <source>
        <dbReference type="ARBA" id="ARBA00049233"/>
    </source>
</evidence>
<evidence type="ECO:0000313" key="9">
    <source>
        <dbReference type="Proteomes" id="UP000094385"/>
    </source>
</evidence>
<dbReference type="Pfam" id="PF22725">
    <property type="entry name" value="GFO_IDH_MocA_C3"/>
    <property type="match status" value="1"/>
</dbReference>
<dbReference type="SUPFAM" id="SSF55347">
    <property type="entry name" value="Glyceraldehyde-3-phosphate dehydrogenase-like, C-terminal domain"/>
    <property type="match status" value="1"/>
</dbReference>
<dbReference type="Gene3D" id="3.40.50.720">
    <property type="entry name" value="NAD(P)-binding Rossmann-like Domain"/>
    <property type="match status" value="1"/>
</dbReference>
<dbReference type="InterPro" id="IPR055170">
    <property type="entry name" value="GFO_IDH_MocA-like_dom"/>
</dbReference>
<keyword evidence="2" id="KW-0560">Oxidoreductase</keyword>
<dbReference type="Pfam" id="PF01408">
    <property type="entry name" value="GFO_IDH_MocA"/>
    <property type="match status" value="1"/>
</dbReference>
<evidence type="ECO:0000256" key="1">
    <source>
        <dbReference type="ARBA" id="ARBA00010928"/>
    </source>
</evidence>
<dbReference type="InterPro" id="IPR000683">
    <property type="entry name" value="Gfo/Idh/MocA-like_OxRdtase_N"/>
</dbReference>
<dbReference type="GO" id="GO:0047837">
    <property type="term" value="F:D-xylose 1-dehydrogenase (NADP+) activity"/>
    <property type="evidence" value="ECO:0007669"/>
    <property type="project" value="UniProtKB-EC"/>
</dbReference>
<evidence type="ECO:0000259" key="7">
    <source>
        <dbReference type="Pfam" id="PF22725"/>
    </source>
</evidence>
<accession>A0A1E3PW86</accession>
<dbReference type="Proteomes" id="UP000094385">
    <property type="component" value="Unassembled WGS sequence"/>
</dbReference>
<dbReference type="EC" id="1.1.1.179" evidence="3"/>
<dbReference type="InterPro" id="IPR050984">
    <property type="entry name" value="Gfo/Idh/MocA_domain"/>
</dbReference>
<evidence type="ECO:0000256" key="3">
    <source>
        <dbReference type="ARBA" id="ARBA00038984"/>
    </source>
</evidence>
<dbReference type="OrthoDB" id="2129491at2759"/>
<reference evidence="8 9" key="1">
    <citation type="journal article" date="2016" name="Proc. Natl. Acad. Sci. U.S.A.">
        <title>Comparative genomics of biotechnologically important yeasts.</title>
        <authorList>
            <person name="Riley R."/>
            <person name="Haridas S."/>
            <person name="Wolfe K.H."/>
            <person name="Lopes M.R."/>
            <person name="Hittinger C.T."/>
            <person name="Goeker M."/>
            <person name="Salamov A.A."/>
            <person name="Wisecaver J.H."/>
            <person name="Long T.M."/>
            <person name="Calvey C.H."/>
            <person name="Aerts A.L."/>
            <person name="Barry K.W."/>
            <person name="Choi C."/>
            <person name="Clum A."/>
            <person name="Coughlan A.Y."/>
            <person name="Deshpande S."/>
            <person name="Douglass A.P."/>
            <person name="Hanson S.J."/>
            <person name="Klenk H.-P."/>
            <person name="LaButti K.M."/>
            <person name="Lapidus A."/>
            <person name="Lindquist E.A."/>
            <person name="Lipzen A.M."/>
            <person name="Meier-Kolthoff J.P."/>
            <person name="Ohm R.A."/>
            <person name="Otillar R.P."/>
            <person name="Pangilinan J.L."/>
            <person name="Peng Y."/>
            <person name="Rokas A."/>
            <person name="Rosa C.A."/>
            <person name="Scheuner C."/>
            <person name="Sibirny A.A."/>
            <person name="Slot J.C."/>
            <person name="Stielow J.B."/>
            <person name="Sun H."/>
            <person name="Kurtzman C.P."/>
            <person name="Blackwell M."/>
            <person name="Grigoriev I.V."/>
            <person name="Jeffries T.W."/>
        </authorList>
    </citation>
    <scope>NUCLEOTIDE SEQUENCE [LARGE SCALE GENOMIC DNA]</scope>
    <source>
        <strain evidence="8 9">NRRL Y-11557</strain>
    </source>
</reference>
<comment type="similarity">
    <text evidence="1">Belongs to the Gfo/Idh/MocA family.</text>
</comment>
<name>A0A1E3PW86_LIPST</name>
<dbReference type="PANTHER" id="PTHR22604">
    <property type="entry name" value="OXIDOREDUCTASES"/>
    <property type="match status" value="1"/>
</dbReference>